<feature type="region of interest" description="Disordered" evidence="1">
    <location>
        <begin position="927"/>
        <end position="952"/>
    </location>
</feature>
<dbReference type="PANTHER" id="PTHR21696">
    <property type="entry name" value="PROTEIN UNC-79 HOMOLOG"/>
    <property type="match status" value="1"/>
</dbReference>
<evidence type="ECO:0008006" key="3">
    <source>
        <dbReference type="Google" id="ProtNLM"/>
    </source>
</evidence>
<organism evidence="2">
    <name type="scientific">Schistocephalus solidus</name>
    <name type="common">Tapeworm</name>
    <dbReference type="NCBI Taxonomy" id="70667"/>
    <lineage>
        <taxon>Eukaryota</taxon>
        <taxon>Metazoa</taxon>
        <taxon>Spiralia</taxon>
        <taxon>Lophotrochozoa</taxon>
        <taxon>Platyhelminthes</taxon>
        <taxon>Cestoda</taxon>
        <taxon>Eucestoda</taxon>
        <taxon>Diphyllobothriidea</taxon>
        <taxon>Diphyllobothriidae</taxon>
        <taxon>Schistocephalus</taxon>
    </lineage>
</organism>
<feature type="region of interest" description="Disordered" evidence="1">
    <location>
        <begin position="428"/>
        <end position="468"/>
    </location>
</feature>
<feature type="compositionally biased region" description="Low complexity" evidence="1">
    <location>
        <begin position="444"/>
        <end position="453"/>
    </location>
</feature>
<feature type="region of interest" description="Disordered" evidence="1">
    <location>
        <begin position="1623"/>
        <end position="1644"/>
    </location>
</feature>
<dbReference type="EMBL" id="GEEE01009880">
    <property type="protein sequence ID" value="JAP53345.1"/>
    <property type="molecule type" value="Transcribed_RNA"/>
</dbReference>
<reference evidence="2" key="1">
    <citation type="submission" date="2016-01" db="EMBL/GenBank/DDBJ databases">
        <title>Reference transcriptome for the parasite Schistocephalus solidus: insights into the molecular evolution of parasitism.</title>
        <authorList>
            <person name="Hebert F.O."/>
            <person name="Grambauer S."/>
            <person name="Barber I."/>
            <person name="Landry C.R."/>
            <person name="Aubin-Horth N."/>
        </authorList>
    </citation>
    <scope>NUCLEOTIDE SEQUENCE</scope>
</reference>
<name>A0A0X3PN71_SCHSO</name>
<feature type="compositionally biased region" description="Pro residues" evidence="1">
    <location>
        <begin position="1292"/>
        <end position="1303"/>
    </location>
</feature>
<feature type="region of interest" description="Disordered" evidence="1">
    <location>
        <begin position="819"/>
        <end position="858"/>
    </location>
</feature>
<proteinExistence type="predicted"/>
<gene>
    <name evidence="2" type="ORF">TR125942</name>
</gene>
<dbReference type="InterPro" id="IPR024855">
    <property type="entry name" value="UNC79"/>
</dbReference>
<feature type="region of interest" description="Disordered" evidence="1">
    <location>
        <begin position="1656"/>
        <end position="1687"/>
    </location>
</feature>
<feature type="compositionally biased region" description="Basic residues" evidence="1">
    <location>
        <begin position="927"/>
        <end position="937"/>
    </location>
</feature>
<dbReference type="Pfam" id="PF14776">
    <property type="entry name" value="UNC-79"/>
    <property type="match status" value="2"/>
</dbReference>
<feature type="compositionally biased region" description="Gly residues" evidence="1">
    <location>
        <begin position="434"/>
        <end position="443"/>
    </location>
</feature>
<protein>
    <recommendedName>
        <fullName evidence="3">Protein unc-79 homolog</fullName>
    </recommendedName>
</protein>
<feature type="compositionally biased region" description="Basic and acidic residues" evidence="1">
    <location>
        <begin position="845"/>
        <end position="858"/>
    </location>
</feature>
<evidence type="ECO:0000313" key="2">
    <source>
        <dbReference type="EMBL" id="JAP53345.1"/>
    </source>
</evidence>
<feature type="region of interest" description="Disordered" evidence="1">
    <location>
        <begin position="1283"/>
        <end position="1313"/>
    </location>
</feature>
<dbReference type="PANTHER" id="PTHR21696:SF2">
    <property type="entry name" value="PROTEIN UNC-79 HOMOLOG"/>
    <property type="match status" value="1"/>
</dbReference>
<evidence type="ECO:0000256" key="1">
    <source>
        <dbReference type="SAM" id="MobiDB-lite"/>
    </source>
</evidence>
<feature type="compositionally biased region" description="Acidic residues" evidence="1">
    <location>
        <begin position="821"/>
        <end position="837"/>
    </location>
</feature>
<sequence>MASYKAFTAKLKLFQEIIYKVTFVSGPPVSSGDLINLLKFFQSTLYGHLRDNPNFNKADMNLYHMDDECKTNALSKTSIEHLLINLINLIENVGKFASISSVCEHLLRTLHIVILFLDDVQLNGMPLVIASAISYFPPSVHISTIELLCSVVIPLVYSKQCQESFAIDSIPSILTIVFQHVESAECHTWLVESLLSRKRELYKDLLMVIAYGPTEARLPAVCHLFHYWPDLCPTTFQTCDALKPKHYTWEPWRPVTCERTDCPNKAGKTFAMKMTTDAQISVRHGNKPPPFYVCLDCADALNRRDFDQLTDILLPSRQISSVCESKTCRSKNNTAVITCFSVECAFLNGNRPIRFCETCHLIRHNSQVTASDGNCNGVSESAGSDHVFQTQIPDVWSSSLDLQPCMLESIIALTRESNPRWRQLLLGHSEDGRTTGGSTGNSLGGQSTPAAPAGPGGPQMPPDFLVTGSGGAAVQALGGAPSAVSGQTAQYISNQQGGQESANMMGRTDATGNVRVNYSNLGRYVVGPNGEPELALEGRYDDEDHKVLAIYGALLAGEKCRPTEKTNTDLLTRVTAGIFNWFLDTVYTTEATACYPGQGTLKRHYELGDLIERVKSEYIMKWVQEVQRTHLEVILAVLLPHPVEVARVGSCWDTLCGKTTVVKHGLSRIGSLIPYDIMTFETWDYIIPYWLEAIRTEVKPDDYRELEIILKKIFDATAGPFPFLPSKVYHFASDRFIDASVAVQDQVLSWLEILTTVDVSIPMKELLTMFRHGTAAFAKHNKFFEYISTIDHRDVNLSESDCDDLTYSDCASHGSDYLDGCFDDEEDEQGSLEESGSDGEPQPRVLHEKPGRGDDDFPIEERAEDYSEYADDESIGLLASDEQTTKKGAIRFFLSEKRLSKQITNGEERRNVSEDRYAPYDVFSHKEKKTRNLKRQSRQYSVRQDSKPGISPKHKKTILYRATRCLGLMLDLLGKQIRLCDPFGHTGFTQETPQLVLCLLTDMLQLRWIPCGLISNTSDQRPPDRQPFYSHKCLGHCTAPSPTVPPTSAPGVSGLAALMAPAGANDSTSCCLYCQDVCYWFEMASRLCQHLAPASPPALPRLELTVEAVRAFTVKPDYPTWRKNLASNSAVKHTGARALDGATSTSCPFNSTSTSMEPSDADLVTFPPTLRLIYQLFRCLMGVQGCAGVAYSPCTGPDDSLRSISTEEASRVPADGASSSSTAAGDLNASATGVSSNADAFKGFKSHPPRDPVILRNILECLTFLVRVGNVLQNVLNAALRTAERSPQPTTSLPPPSQPPSRSPRPSGQASTGVSATVSSLNVQASFVIYLIEHCLIPSMWNLLTVEHSQLASWVLPLLLQSLTVPGMLGVFLQLIEKECTDLDWKVRFHAYEKIFCLLRQLDMSVLSGFFNGPASKTITFGRQPTTSAIGSSGSGASSRAGRLAAKVGGFRGGHGVLPGQTTTTDGWVGGNRGAHAPLHPFVLNAVAHVFCRLIGSLDDYNSVVAQRTAFHLSALDDNALLCCTQCLEHQFDTVAADRSLVLQRMHQLSCALSNRQIFSWDFFIDRFGILSIEAQISERSKPDIDSVSDLNNMNKRGDAFQQQFNRAVFAMAMSDCLPSIAGSHGKAGRSKKAKDSCGRATGQGLQDKALAGGQIHTEDGKQSAAGPEDGPPRASPAEQRRPRPSVIKLTGFFPGISSGIDFMDSANKFLSSLQIKLDEEGSDRGTLHQWVRLLLRFMATVDIDGSFQGAKKQTRSRQ</sequence>
<accession>A0A0X3PN71</accession>